<keyword evidence="2" id="KW-1185">Reference proteome</keyword>
<evidence type="ECO:0000313" key="2">
    <source>
        <dbReference type="Proteomes" id="UP000784294"/>
    </source>
</evidence>
<organism evidence="1 2">
    <name type="scientific">Protopolystoma xenopodis</name>
    <dbReference type="NCBI Taxonomy" id="117903"/>
    <lineage>
        <taxon>Eukaryota</taxon>
        <taxon>Metazoa</taxon>
        <taxon>Spiralia</taxon>
        <taxon>Lophotrochozoa</taxon>
        <taxon>Platyhelminthes</taxon>
        <taxon>Monogenea</taxon>
        <taxon>Polyopisthocotylea</taxon>
        <taxon>Polystomatidea</taxon>
        <taxon>Polystomatidae</taxon>
        <taxon>Protopolystoma</taxon>
    </lineage>
</organism>
<protein>
    <submittedName>
        <fullName evidence="1">Uncharacterized protein</fullName>
    </submittedName>
</protein>
<gene>
    <name evidence="1" type="ORF">PXEA_LOCUS3388</name>
</gene>
<dbReference type="EMBL" id="CAAALY010007648">
    <property type="protein sequence ID" value="VEL09948.1"/>
    <property type="molecule type" value="Genomic_DNA"/>
</dbReference>
<proteinExistence type="predicted"/>
<dbReference type="AlphaFoldDB" id="A0A448WEN2"/>
<reference evidence="1" key="1">
    <citation type="submission" date="2018-11" db="EMBL/GenBank/DDBJ databases">
        <authorList>
            <consortium name="Pathogen Informatics"/>
        </authorList>
    </citation>
    <scope>NUCLEOTIDE SEQUENCE</scope>
</reference>
<comment type="caution">
    <text evidence="1">The sequence shown here is derived from an EMBL/GenBank/DDBJ whole genome shotgun (WGS) entry which is preliminary data.</text>
</comment>
<name>A0A448WEN2_9PLAT</name>
<dbReference type="Proteomes" id="UP000784294">
    <property type="component" value="Unassembled WGS sequence"/>
</dbReference>
<accession>A0A448WEN2</accession>
<sequence>MLSKFSQNLYEEFSLFEFQQESDLAATLQAYAYLQQRRADRCIRLFLQARCALVSAMKSVSSQHLMVSANLMDNACTDHALPHPNAFSSSGNLISEGQSSYLPFHGSLLMIEKSPNDPSRFSSEQDSSLSTSSLFSTSMLLEDKNRSSVDIITDPLLSMQSSD</sequence>
<evidence type="ECO:0000313" key="1">
    <source>
        <dbReference type="EMBL" id="VEL09948.1"/>
    </source>
</evidence>